<keyword evidence="7" id="KW-1185">Reference proteome</keyword>
<organism evidence="4 6">
    <name type="scientific">Catenibacterium mitsuokai</name>
    <dbReference type="NCBI Taxonomy" id="100886"/>
    <lineage>
        <taxon>Bacteria</taxon>
        <taxon>Bacillati</taxon>
        <taxon>Bacillota</taxon>
        <taxon>Erysipelotrichia</taxon>
        <taxon>Erysipelotrichales</taxon>
        <taxon>Coprobacillaceae</taxon>
        <taxon>Catenibacterium</taxon>
    </lineage>
</organism>
<evidence type="ECO:0000256" key="2">
    <source>
        <dbReference type="HAMAP-Rule" id="MF_01197"/>
    </source>
</evidence>
<keyword evidence="2" id="KW-0717">Septation</keyword>
<dbReference type="Proteomes" id="UP001196408">
    <property type="component" value="Unassembled WGS sequence"/>
</dbReference>
<evidence type="ECO:0000313" key="6">
    <source>
        <dbReference type="Proteomes" id="UP001196408"/>
    </source>
</evidence>
<dbReference type="EMBL" id="JAHOEL010000017">
    <property type="protein sequence ID" value="MBV3392411.1"/>
    <property type="molecule type" value="Genomic_DNA"/>
</dbReference>
<comment type="similarity">
    <text evidence="2">Belongs to the SepF family.</text>
</comment>
<evidence type="ECO:0000313" key="4">
    <source>
        <dbReference type="EMBL" id="MBV3382395.1"/>
    </source>
</evidence>
<comment type="subcellular location">
    <subcellularLocation>
        <location evidence="2">Cytoplasm</location>
    </subcellularLocation>
    <text evidence="2">Localizes to the division site, in a FtsZ-dependent manner.</text>
</comment>
<dbReference type="HAMAP" id="MF_01197">
    <property type="entry name" value="SepF"/>
    <property type="match status" value="1"/>
</dbReference>
<comment type="caution">
    <text evidence="4">The sequence shown here is derived from an EMBL/GenBank/DDBJ whole genome shotgun (WGS) entry which is preliminary data.</text>
</comment>
<evidence type="ECO:0000256" key="1">
    <source>
        <dbReference type="ARBA" id="ARBA00044936"/>
    </source>
</evidence>
<dbReference type="InterPro" id="IPR023052">
    <property type="entry name" value="Cell_div_SepF"/>
</dbReference>
<feature type="compositionally biased region" description="Polar residues" evidence="3">
    <location>
        <begin position="19"/>
        <end position="36"/>
    </location>
</feature>
<gene>
    <name evidence="2 4" type="primary">sepF</name>
    <name evidence="4" type="ORF">KSV97_03930</name>
    <name evidence="5" type="ORF">KSW06_03895</name>
</gene>
<protein>
    <recommendedName>
        <fullName evidence="2">Cell division protein SepF</fullName>
    </recommendedName>
</protein>
<dbReference type="GO" id="GO:0000917">
    <property type="term" value="P:division septum assembly"/>
    <property type="evidence" value="ECO:0007669"/>
    <property type="project" value="UniProtKB-KW"/>
</dbReference>
<dbReference type="RefSeq" id="WP_217747342.1">
    <property type="nucleotide sequence ID" value="NZ_CAXVKV010000110.1"/>
</dbReference>
<keyword evidence="2" id="KW-0131">Cell cycle</keyword>
<dbReference type="EMBL" id="JAHOEF010000017">
    <property type="protein sequence ID" value="MBV3382395.1"/>
    <property type="molecule type" value="Genomic_DNA"/>
</dbReference>
<keyword evidence="2" id="KW-0963">Cytoplasm</keyword>
<evidence type="ECO:0000313" key="5">
    <source>
        <dbReference type="EMBL" id="MBV3392411.1"/>
    </source>
</evidence>
<keyword evidence="2 4" id="KW-0132">Cell division</keyword>
<evidence type="ECO:0000256" key="3">
    <source>
        <dbReference type="SAM" id="MobiDB-lite"/>
    </source>
</evidence>
<dbReference type="PANTHER" id="PTHR35798:SF1">
    <property type="entry name" value="CELL DIVISION PROTEIN SEPF"/>
    <property type="match status" value="1"/>
</dbReference>
<sequence length="142" mass="15969">MDKVKDWLFGEEEEGYTEDYNTAQNGQEQNSNIFENNKTKKTSEMLKPFDANSSLVLFEPRAYSDSQEIGGYLKKNKAAVVNLHRLQKEQQKRVVDFLTGVIFAIDGDIQVIGPKIFLCTPKNIGVTGSITLDDDTPTSTEE</sequence>
<dbReference type="GO" id="GO:0005737">
    <property type="term" value="C:cytoplasm"/>
    <property type="evidence" value="ECO:0007669"/>
    <property type="project" value="UniProtKB-SubCell"/>
</dbReference>
<comment type="subunit">
    <text evidence="2">Homodimer. Interacts with FtsZ.</text>
</comment>
<name>A0AAW4MT72_9FIRM</name>
<evidence type="ECO:0000313" key="7">
    <source>
        <dbReference type="Proteomes" id="UP001197492"/>
    </source>
</evidence>
<dbReference type="AlphaFoldDB" id="A0AAW4MT72"/>
<comment type="function">
    <text evidence="1 2">Cell division protein that is part of the divisome complex and is recruited early to the Z-ring. Probably stimulates Z-ring formation, perhaps through the cross-linking of FtsZ protofilaments. Its function overlaps with FtsA.</text>
</comment>
<feature type="region of interest" description="Disordered" evidence="3">
    <location>
        <begin position="1"/>
        <end position="39"/>
    </location>
</feature>
<dbReference type="InterPro" id="IPR007561">
    <property type="entry name" value="Cell_div_SepF/SepF-rel"/>
</dbReference>
<reference evidence="4 7" key="1">
    <citation type="submission" date="2021-06" db="EMBL/GenBank/DDBJ databases">
        <title>Collection of gut derived symbiotic bacterial strains cultured from healthy donors.</title>
        <authorList>
            <person name="Lin H."/>
            <person name="Littmann E."/>
            <person name="Pamer E.G."/>
        </authorList>
    </citation>
    <scope>NUCLEOTIDE SEQUENCE</scope>
    <source>
        <strain evidence="5 7">MSK.21.70</strain>
        <strain evidence="4">MSK.21.82</strain>
    </source>
</reference>
<dbReference type="Proteomes" id="UP001197492">
    <property type="component" value="Unassembled WGS sequence"/>
</dbReference>
<proteinExistence type="inferred from homology"/>
<dbReference type="PANTHER" id="PTHR35798">
    <property type="entry name" value="CELL DIVISION PROTEIN SEPF"/>
    <property type="match status" value="1"/>
</dbReference>
<dbReference type="GO" id="GO:0043093">
    <property type="term" value="P:FtsZ-dependent cytokinesis"/>
    <property type="evidence" value="ECO:0007669"/>
    <property type="project" value="UniProtKB-UniRule"/>
</dbReference>
<dbReference type="Pfam" id="PF04472">
    <property type="entry name" value="SepF"/>
    <property type="match status" value="1"/>
</dbReference>
<accession>A0AAW4MT72</accession>